<dbReference type="PANTHER" id="PTHR34070:SF1">
    <property type="entry name" value="DNA ALKYLATION REPAIR PROTEIN"/>
    <property type="match status" value="1"/>
</dbReference>
<dbReference type="Proteomes" id="UP001548590">
    <property type="component" value="Unassembled WGS sequence"/>
</dbReference>
<organism evidence="1 2">
    <name type="scientific">Uliginosibacterium paludis</name>
    <dbReference type="NCBI Taxonomy" id="1615952"/>
    <lineage>
        <taxon>Bacteria</taxon>
        <taxon>Pseudomonadati</taxon>
        <taxon>Pseudomonadota</taxon>
        <taxon>Betaproteobacteria</taxon>
        <taxon>Rhodocyclales</taxon>
        <taxon>Zoogloeaceae</taxon>
        <taxon>Uliginosibacterium</taxon>
    </lineage>
</organism>
<dbReference type="InterPro" id="IPR016024">
    <property type="entry name" value="ARM-type_fold"/>
</dbReference>
<dbReference type="InterPro" id="IPR014825">
    <property type="entry name" value="DNA_alkylation"/>
</dbReference>
<sequence>MPLTSSDATPATLPPADFAARLREALSALADPQRAPAMAAYMKGHFAFFGVPMPARRAAVKPLVVALGRRPDPDWLLAVAEALWACEERECQYVAADLLVKFARLLEARHEPRLARLVQTRAWWDTVDPLASRVYGTLVRSAPALCERLDAYASHPDLWLRRVAILHQLSCADDTDRARLDAILTANLAHTDFFIRKAMGWALREFAYTDPDWVRAWLGAHADEVSGLTRREALKRIG</sequence>
<dbReference type="SUPFAM" id="SSF48371">
    <property type="entry name" value="ARM repeat"/>
    <property type="match status" value="1"/>
</dbReference>
<evidence type="ECO:0000313" key="1">
    <source>
        <dbReference type="EMBL" id="MET1490840.1"/>
    </source>
</evidence>
<keyword evidence="2" id="KW-1185">Reference proteome</keyword>
<protein>
    <submittedName>
        <fullName evidence="1">DNA alkylation repair protein</fullName>
    </submittedName>
</protein>
<dbReference type="RefSeq" id="WP_345925778.1">
    <property type="nucleotide sequence ID" value="NZ_JBDIVF010000002.1"/>
</dbReference>
<proteinExistence type="predicted"/>
<dbReference type="CDD" id="cd07064">
    <property type="entry name" value="AlkD_like_1"/>
    <property type="match status" value="1"/>
</dbReference>
<gene>
    <name evidence="1" type="ORF">ABVT11_13465</name>
</gene>
<dbReference type="Gene3D" id="1.25.10.90">
    <property type="match status" value="1"/>
</dbReference>
<dbReference type="EMBL" id="JBEWLZ010000007">
    <property type="protein sequence ID" value="MET1490840.1"/>
    <property type="molecule type" value="Genomic_DNA"/>
</dbReference>
<reference evidence="1 2" key="1">
    <citation type="submission" date="2024-07" db="EMBL/GenBank/DDBJ databases">
        <title>Uliginosibacterium paludis KCTC:42655.</title>
        <authorList>
            <person name="Kim M.K."/>
        </authorList>
    </citation>
    <scope>NUCLEOTIDE SEQUENCE [LARGE SCALE GENOMIC DNA]</scope>
    <source>
        <strain evidence="1 2">KCTC 42655</strain>
    </source>
</reference>
<evidence type="ECO:0000313" key="2">
    <source>
        <dbReference type="Proteomes" id="UP001548590"/>
    </source>
</evidence>
<accession>A0ABV2CSF6</accession>
<comment type="caution">
    <text evidence="1">The sequence shown here is derived from an EMBL/GenBank/DDBJ whole genome shotgun (WGS) entry which is preliminary data.</text>
</comment>
<dbReference type="Pfam" id="PF08713">
    <property type="entry name" value="DNA_alkylation"/>
    <property type="match status" value="1"/>
</dbReference>
<dbReference type="PANTHER" id="PTHR34070">
    <property type="entry name" value="ARMADILLO-TYPE FOLD"/>
    <property type="match status" value="1"/>
</dbReference>
<name>A0ABV2CSF6_9RHOO</name>